<evidence type="ECO:0000313" key="3">
    <source>
        <dbReference type="WBParaSite" id="nRc.2.0.1.t25628-RA"/>
    </source>
</evidence>
<keyword evidence="2" id="KW-1185">Reference proteome</keyword>
<dbReference type="AlphaFoldDB" id="A0A915JHN8"/>
<proteinExistence type="predicted"/>
<name>A0A915JHN8_ROMCU</name>
<feature type="transmembrane region" description="Helical" evidence="1">
    <location>
        <begin position="119"/>
        <end position="137"/>
    </location>
</feature>
<accession>A0A915JHN8</accession>
<sequence length="159" mass="17826">METGKWKSQFFLVKPENKFNPSNPSFGILCTAARPMLTPQGLYMYFCTYGSLLLYDEPRNPNPAGDSSAPETHANTTTEPFFAIANFLDGGCLSRFNRSNPSFGILCNAARPMLMPQGLHMYFCTYGSLLLYVICIIKLRNRSKQIQTESIAKKCSRGK</sequence>
<keyword evidence="1" id="KW-0812">Transmembrane</keyword>
<keyword evidence="1" id="KW-0472">Membrane</keyword>
<protein>
    <submittedName>
        <fullName evidence="3">Uncharacterized protein</fullName>
    </submittedName>
</protein>
<reference evidence="3" key="1">
    <citation type="submission" date="2022-11" db="UniProtKB">
        <authorList>
            <consortium name="WormBaseParasite"/>
        </authorList>
    </citation>
    <scope>IDENTIFICATION</scope>
</reference>
<keyword evidence="1" id="KW-1133">Transmembrane helix</keyword>
<dbReference type="Proteomes" id="UP000887565">
    <property type="component" value="Unplaced"/>
</dbReference>
<dbReference type="WBParaSite" id="nRc.2.0.1.t25628-RA">
    <property type="protein sequence ID" value="nRc.2.0.1.t25628-RA"/>
    <property type="gene ID" value="nRc.2.0.1.g25628"/>
</dbReference>
<evidence type="ECO:0000313" key="2">
    <source>
        <dbReference type="Proteomes" id="UP000887565"/>
    </source>
</evidence>
<evidence type="ECO:0000256" key="1">
    <source>
        <dbReference type="SAM" id="Phobius"/>
    </source>
</evidence>
<organism evidence="2 3">
    <name type="scientific">Romanomermis culicivorax</name>
    <name type="common">Nematode worm</name>
    <dbReference type="NCBI Taxonomy" id="13658"/>
    <lineage>
        <taxon>Eukaryota</taxon>
        <taxon>Metazoa</taxon>
        <taxon>Ecdysozoa</taxon>
        <taxon>Nematoda</taxon>
        <taxon>Enoplea</taxon>
        <taxon>Dorylaimia</taxon>
        <taxon>Mermithida</taxon>
        <taxon>Mermithoidea</taxon>
        <taxon>Mermithidae</taxon>
        <taxon>Romanomermis</taxon>
    </lineage>
</organism>